<dbReference type="RefSeq" id="WP_057952666.1">
    <property type="nucleotide sequence ID" value="NZ_CP013118.1"/>
</dbReference>
<feature type="domain" description="DprA winged helix" evidence="3">
    <location>
        <begin position="313"/>
        <end position="366"/>
    </location>
</feature>
<dbReference type="Gene3D" id="1.10.10.10">
    <property type="entry name" value="Winged helix-like DNA-binding domain superfamily/Winged helix DNA-binding domain"/>
    <property type="match status" value="1"/>
</dbReference>
<keyword evidence="5" id="KW-1185">Reference proteome</keyword>
<dbReference type="KEGG" id="blq:L21SP5_01539"/>
<dbReference type="InterPro" id="IPR057666">
    <property type="entry name" value="DrpA_SLOG"/>
</dbReference>
<dbReference type="InterPro" id="IPR041614">
    <property type="entry name" value="DprA_WH"/>
</dbReference>
<accession>A0A0S2HYZ0</accession>
<dbReference type="OrthoDB" id="9785707at2"/>
<name>A0A0S2HYZ0_9BACT</name>
<proteinExistence type="inferred from homology"/>
<gene>
    <name evidence="4" type="ORF">L21SP5_01539</name>
</gene>
<evidence type="ECO:0000259" key="2">
    <source>
        <dbReference type="Pfam" id="PF02481"/>
    </source>
</evidence>
<dbReference type="PANTHER" id="PTHR43022:SF1">
    <property type="entry name" value="PROTEIN SMF"/>
    <property type="match status" value="1"/>
</dbReference>
<evidence type="ECO:0000313" key="5">
    <source>
        <dbReference type="Proteomes" id="UP000064893"/>
    </source>
</evidence>
<dbReference type="PATRIC" id="fig|1307839.3.peg.1638"/>
<evidence type="ECO:0000259" key="3">
    <source>
        <dbReference type="Pfam" id="PF17782"/>
    </source>
</evidence>
<dbReference type="Pfam" id="PF17782">
    <property type="entry name" value="WHD_DprA"/>
    <property type="match status" value="1"/>
</dbReference>
<dbReference type="Proteomes" id="UP000064893">
    <property type="component" value="Chromosome"/>
</dbReference>
<dbReference type="SUPFAM" id="SSF102405">
    <property type="entry name" value="MCP/YpsA-like"/>
    <property type="match status" value="1"/>
</dbReference>
<reference evidence="4 5" key="1">
    <citation type="submission" date="2015-11" db="EMBL/GenBank/DDBJ databases">
        <title>Description and complete genome sequence of a novel strain predominating in hypersaline microbial mats and representing a new family of the Bacteriodetes phylum.</title>
        <authorList>
            <person name="Spring S."/>
            <person name="Bunk B."/>
            <person name="Sproer C."/>
            <person name="Klenk H.-P."/>
        </authorList>
    </citation>
    <scope>NUCLEOTIDE SEQUENCE [LARGE SCALE GENOMIC DNA]</scope>
    <source>
        <strain evidence="4 5">L21-Spi-D4</strain>
    </source>
</reference>
<dbReference type="SUPFAM" id="SSF47781">
    <property type="entry name" value="RuvA domain 2-like"/>
    <property type="match status" value="1"/>
</dbReference>
<evidence type="ECO:0000256" key="1">
    <source>
        <dbReference type="ARBA" id="ARBA00006525"/>
    </source>
</evidence>
<dbReference type="InterPro" id="IPR003488">
    <property type="entry name" value="DprA"/>
</dbReference>
<evidence type="ECO:0000313" key="4">
    <source>
        <dbReference type="EMBL" id="ALO15186.1"/>
    </source>
</evidence>
<dbReference type="AlphaFoldDB" id="A0A0S2HYZ0"/>
<feature type="domain" description="Smf/DprA SLOG" evidence="2">
    <location>
        <begin position="83"/>
        <end position="290"/>
    </location>
</feature>
<dbReference type="InterPro" id="IPR010994">
    <property type="entry name" value="RuvA_2-like"/>
</dbReference>
<dbReference type="Pfam" id="PF02481">
    <property type="entry name" value="DNA_processg_A"/>
    <property type="match status" value="1"/>
</dbReference>
<dbReference type="GO" id="GO:0009294">
    <property type="term" value="P:DNA-mediated transformation"/>
    <property type="evidence" value="ECO:0007669"/>
    <property type="project" value="InterPro"/>
</dbReference>
<protein>
    <submittedName>
        <fullName evidence="4">DNA protecting protein DprA</fullName>
    </submittedName>
</protein>
<dbReference type="STRING" id="1307839.L21SP5_01539"/>
<organism evidence="4 5">
    <name type="scientific">Salinivirga cyanobacteriivorans</name>
    <dbReference type="NCBI Taxonomy" id="1307839"/>
    <lineage>
        <taxon>Bacteria</taxon>
        <taxon>Pseudomonadati</taxon>
        <taxon>Bacteroidota</taxon>
        <taxon>Bacteroidia</taxon>
        <taxon>Bacteroidales</taxon>
        <taxon>Salinivirgaceae</taxon>
        <taxon>Salinivirga</taxon>
    </lineage>
</organism>
<dbReference type="NCBIfam" id="TIGR00732">
    <property type="entry name" value="dprA"/>
    <property type="match status" value="1"/>
</dbReference>
<dbReference type="Gene3D" id="3.40.50.450">
    <property type="match status" value="1"/>
</dbReference>
<comment type="similarity">
    <text evidence="1">Belongs to the DprA/Smf family.</text>
</comment>
<sequence>MSKSKSEQKFLLALQMIEGVGPATLRKLIDFAGSAREAFYLNQKQLKDIPRLHPKLYGALGNSKTLESADAELAFCQKHNIKVLSYLDPDYPQRLKHCKDAPVVLFCQGNIDLNYRKIIGIVGTRKATVYGTSLVERLIEDLAAHQHQVLIVSGLAYGIDIAAHKAALENGLPTVGVMGSGSDVIYPSSHRNIVKKMLKNGGVITEFPKGTKPDRGNFVTRNRVIAGMVDALIVAESGERGGSLITADMAFSYNRDVFAFPGKVGDTYSAGCNKIIKTQKAALLETVSDIEYVMNWAPETAVSEPVQTSLFEGLSPQERTIMELIVEDGVVAVDYLAAKLALPVSHISGVLLGLELKNMVKSLPGNQYTKSV</sequence>
<dbReference type="EMBL" id="CP013118">
    <property type="protein sequence ID" value="ALO15186.1"/>
    <property type="molecule type" value="Genomic_DNA"/>
</dbReference>
<dbReference type="PANTHER" id="PTHR43022">
    <property type="entry name" value="PROTEIN SMF"/>
    <property type="match status" value="1"/>
</dbReference>
<dbReference type="InterPro" id="IPR036388">
    <property type="entry name" value="WH-like_DNA-bd_sf"/>
</dbReference>